<dbReference type="Proteomes" id="UP000324222">
    <property type="component" value="Unassembled WGS sequence"/>
</dbReference>
<keyword evidence="3" id="KW-1185">Reference proteome</keyword>
<protein>
    <submittedName>
        <fullName evidence="2">Uncharacterized protein</fullName>
    </submittedName>
</protein>
<evidence type="ECO:0000313" key="3">
    <source>
        <dbReference type="Proteomes" id="UP000324222"/>
    </source>
</evidence>
<proteinExistence type="predicted"/>
<gene>
    <name evidence="2" type="ORF">E2C01_074413</name>
</gene>
<accession>A0A5B7I5L8</accession>
<sequence>MRFVVHSSHPSPLLPHPLLLPCPLLFPSSTFSPTLHSSLCPAPSPSPPLPQYPPTVPHHSPQATREREARRRQGRGRKRRGVEEEEEDEEEVKRSNSIQIELKLQQRRSEPVKEECKMKLTILLLPSFCWWMDYTPHIFRDSNLDPRNIPGKHANHYATGKCIYREADKIRNRKCLRV</sequence>
<dbReference type="EMBL" id="VSRR010052292">
    <property type="protein sequence ID" value="MPC79860.1"/>
    <property type="molecule type" value="Genomic_DNA"/>
</dbReference>
<feature type="compositionally biased region" description="Pro residues" evidence="1">
    <location>
        <begin position="42"/>
        <end position="56"/>
    </location>
</feature>
<evidence type="ECO:0000313" key="2">
    <source>
        <dbReference type="EMBL" id="MPC79860.1"/>
    </source>
</evidence>
<name>A0A5B7I5L8_PORTR</name>
<evidence type="ECO:0000256" key="1">
    <source>
        <dbReference type="SAM" id="MobiDB-lite"/>
    </source>
</evidence>
<dbReference type="AlphaFoldDB" id="A0A5B7I5L8"/>
<comment type="caution">
    <text evidence="2">The sequence shown here is derived from an EMBL/GenBank/DDBJ whole genome shotgun (WGS) entry which is preliminary data.</text>
</comment>
<reference evidence="2 3" key="1">
    <citation type="submission" date="2019-05" db="EMBL/GenBank/DDBJ databases">
        <title>Another draft genome of Portunus trituberculatus and its Hox gene families provides insights of decapod evolution.</title>
        <authorList>
            <person name="Jeong J.-H."/>
            <person name="Song I."/>
            <person name="Kim S."/>
            <person name="Choi T."/>
            <person name="Kim D."/>
            <person name="Ryu S."/>
            <person name="Kim W."/>
        </authorList>
    </citation>
    <scope>NUCLEOTIDE SEQUENCE [LARGE SCALE GENOMIC DNA]</scope>
    <source>
        <tissue evidence="2">Muscle</tissue>
    </source>
</reference>
<organism evidence="2 3">
    <name type="scientific">Portunus trituberculatus</name>
    <name type="common">Swimming crab</name>
    <name type="synonym">Neptunus trituberculatus</name>
    <dbReference type="NCBI Taxonomy" id="210409"/>
    <lineage>
        <taxon>Eukaryota</taxon>
        <taxon>Metazoa</taxon>
        <taxon>Ecdysozoa</taxon>
        <taxon>Arthropoda</taxon>
        <taxon>Crustacea</taxon>
        <taxon>Multicrustacea</taxon>
        <taxon>Malacostraca</taxon>
        <taxon>Eumalacostraca</taxon>
        <taxon>Eucarida</taxon>
        <taxon>Decapoda</taxon>
        <taxon>Pleocyemata</taxon>
        <taxon>Brachyura</taxon>
        <taxon>Eubrachyura</taxon>
        <taxon>Portunoidea</taxon>
        <taxon>Portunidae</taxon>
        <taxon>Portuninae</taxon>
        <taxon>Portunus</taxon>
    </lineage>
</organism>
<feature type="region of interest" description="Disordered" evidence="1">
    <location>
        <begin position="36"/>
        <end position="96"/>
    </location>
</feature>